<feature type="coiled-coil region" evidence="1">
    <location>
        <begin position="376"/>
        <end position="417"/>
    </location>
</feature>
<dbReference type="AlphaFoldDB" id="A0A2N3IH41"/>
<proteinExistence type="predicted"/>
<dbReference type="RefSeq" id="WP_101358582.1">
    <property type="nucleotide sequence ID" value="NZ_NKXO01000018.1"/>
</dbReference>
<evidence type="ECO:0000313" key="3">
    <source>
        <dbReference type="Proteomes" id="UP000233387"/>
    </source>
</evidence>
<dbReference type="EMBL" id="NKXO01000018">
    <property type="protein sequence ID" value="PKQ69642.1"/>
    <property type="molecule type" value="Genomic_DNA"/>
</dbReference>
<dbReference type="Proteomes" id="UP000233387">
    <property type="component" value="Unassembled WGS sequence"/>
</dbReference>
<protein>
    <recommendedName>
        <fullName evidence="4">Tetratricopeptide repeat</fullName>
    </recommendedName>
</protein>
<dbReference type="OrthoDB" id="9813254at2"/>
<reference evidence="2 3" key="1">
    <citation type="submission" date="2017-06" db="EMBL/GenBank/DDBJ databases">
        <title>Raineya orbicola gen. nov., sp. nov. a slightly thermophilic bacterium of the phylum Bacteroidetes and the description of Raineyaceae fam. nov.</title>
        <authorList>
            <person name="Albuquerque L."/>
            <person name="Polonia A.R.M."/>
            <person name="Barroso C."/>
            <person name="Froufe H.J.C."/>
            <person name="Lage O."/>
            <person name="Lobo-Da-Cunha A."/>
            <person name="Egas C."/>
            <person name="Da Costa M.S."/>
        </authorList>
    </citation>
    <scope>NUCLEOTIDE SEQUENCE [LARGE SCALE GENOMIC DNA]</scope>
    <source>
        <strain evidence="2 3">SPSPC-11</strain>
    </source>
</reference>
<keyword evidence="3" id="KW-1185">Reference proteome</keyword>
<evidence type="ECO:0008006" key="4">
    <source>
        <dbReference type="Google" id="ProtNLM"/>
    </source>
</evidence>
<evidence type="ECO:0000256" key="1">
    <source>
        <dbReference type="SAM" id="Coils"/>
    </source>
</evidence>
<sequence length="420" mass="49528">MLNSQYLHILENRIIRFITCKILLISFYFCPQNVFAQSKANSALDTIPPILLMDESLQAELADALDQMYNFQFQTAEKEFLQIRKRYPQHPLPYFLMALSQWWKIMPDTDNNTYDDTFLAYIDTTLSKAENLYRANPKNVEASFFLAAAYGFKGRLHADREQWLKAASAGRNALRNMRRGKEINALSPEFLFGDGLYNYFAEWIPENYPFLAPIVAAFPKGNKELGIKQLDEVARKAFYTRVMANYFLMFIYNGEGKTHLVAPIAKRMYETYPQNPYFHRIHAISTFFMGRSDEAETLAKEILARIEKKQFGYEAISGRFASYILAQTHIGKDTLKAIEYFEKVIFFAESIKAYDSGYYHTALEWLYRYYRQQRKLEKAREYLEKLARYAEKKNKKRKTARKELRQLKRDIRKQKQIENL</sequence>
<accession>A0A2N3IH41</accession>
<name>A0A2N3IH41_9BACT</name>
<dbReference type="Gene3D" id="1.25.40.10">
    <property type="entry name" value="Tetratricopeptide repeat domain"/>
    <property type="match status" value="1"/>
</dbReference>
<keyword evidence="1" id="KW-0175">Coiled coil</keyword>
<evidence type="ECO:0000313" key="2">
    <source>
        <dbReference type="EMBL" id="PKQ69642.1"/>
    </source>
</evidence>
<comment type="caution">
    <text evidence="2">The sequence shown here is derived from an EMBL/GenBank/DDBJ whole genome shotgun (WGS) entry which is preliminary data.</text>
</comment>
<organism evidence="2 3">
    <name type="scientific">Raineya orbicola</name>
    <dbReference type="NCBI Taxonomy" id="2016530"/>
    <lineage>
        <taxon>Bacteria</taxon>
        <taxon>Pseudomonadati</taxon>
        <taxon>Bacteroidota</taxon>
        <taxon>Cytophagia</taxon>
        <taxon>Cytophagales</taxon>
        <taxon>Raineyaceae</taxon>
        <taxon>Raineya</taxon>
    </lineage>
</organism>
<dbReference type="InterPro" id="IPR011990">
    <property type="entry name" value="TPR-like_helical_dom_sf"/>
</dbReference>
<gene>
    <name evidence="2" type="ORF">Rain11_1314</name>
</gene>